<keyword evidence="2" id="KW-1185">Reference proteome</keyword>
<protein>
    <submittedName>
        <fullName evidence="1">Uncharacterized protein</fullName>
    </submittedName>
</protein>
<sequence>MIQAEATFSISTYFHLNNPYNSNTVDFNTAPNYGEALKILSFSDAHQGVIDYDFLDWALEADISYESIEWFATKVCNNCAREIISTIRTLFLKYKMFFDETSNCIKYRFKGVDGHTNSAWYNDFVVGGIAYLNDVFPINVDDLFAQFKMQKSALADPKLKHIAEFSGEDPSRFLNILKSKNVSLLLKSLYNADNVFIHWSSQNLLFYSLVDIIDSISDNPFYNIHLKNLLYDAASKNQDIMELLARYDYPNIKEYAIKEFCKELKLWFIKMRDSSAATEYGNWNYLISKIATVHTKEELLFITDNEDYLLIENFVPLYSSRIQIFANSELYFDECGIVQDNIYGFVDVLCPARKNTFEFRNSKNDRLISLSDMIVGITGAFQAYINTHGVNQIIKDISKLSNTQRENLRMFIKLRLKSSLYDMHFDHGSIIENSKIKYELINNLLGIDKKFIKQ</sequence>
<organism evidence="1 2">
    <name type="scientific">Ruminococcus albus SY3</name>
    <dbReference type="NCBI Taxonomy" id="1341156"/>
    <lineage>
        <taxon>Bacteria</taxon>
        <taxon>Bacillati</taxon>
        <taxon>Bacillota</taxon>
        <taxon>Clostridia</taxon>
        <taxon>Eubacteriales</taxon>
        <taxon>Oscillospiraceae</taxon>
        <taxon>Ruminococcus</taxon>
    </lineage>
</organism>
<dbReference type="RefSeq" id="WP_037289032.1">
    <property type="nucleotide sequence ID" value="NZ_JEOB01000004.1"/>
</dbReference>
<dbReference type="EMBL" id="JEOB01000004">
    <property type="protein sequence ID" value="EXM38435.1"/>
    <property type="molecule type" value="Genomic_DNA"/>
</dbReference>
<dbReference type="OrthoDB" id="7541663at2"/>
<reference evidence="1 2" key="1">
    <citation type="submission" date="2013-06" db="EMBL/GenBank/DDBJ databases">
        <title>Rumen cellulosomics: divergent fiber-degrading strategies revealed by comparative genome-wide analysis of six Ruminococcal strains.</title>
        <authorList>
            <person name="Dassa B."/>
            <person name="Borovok I."/>
            <person name="Lamed R."/>
            <person name="Flint H."/>
            <person name="Yeoman C.J."/>
            <person name="White B."/>
            <person name="Bayer E.A."/>
        </authorList>
    </citation>
    <scope>NUCLEOTIDE SEQUENCE [LARGE SCALE GENOMIC DNA]</scope>
    <source>
        <strain evidence="1 2">SY3</strain>
    </source>
</reference>
<dbReference type="AlphaFoldDB" id="A0A011WN45"/>
<gene>
    <name evidence="1" type="ORF">RASY3_13290</name>
</gene>
<dbReference type="PATRIC" id="fig|1341156.4.peg.3678"/>
<dbReference type="Proteomes" id="UP000021369">
    <property type="component" value="Unassembled WGS sequence"/>
</dbReference>
<accession>A0A011WN45</accession>
<proteinExistence type="predicted"/>
<evidence type="ECO:0000313" key="1">
    <source>
        <dbReference type="EMBL" id="EXM38435.1"/>
    </source>
</evidence>
<evidence type="ECO:0000313" key="2">
    <source>
        <dbReference type="Proteomes" id="UP000021369"/>
    </source>
</evidence>
<name>A0A011WN45_RUMAL</name>
<comment type="caution">
    <text evidence="1">The sequence shown here is derived from an EMBL/GenBank/DDBJ whole genome shotgun (WGS) entry which is preliminary data.</text>
</comment>